<dbReference type="EMBL" id="CAJNOM010000025">
    <property type="protein sequence ID" value="CAF0838691.1"/>
    <property type="molecule type" value="Genomic_DNA"/>
</dbReference>
<comment type="caution">
    <text evidence="2">The sequence shown here is derived from an EMBL/GenBank/DDBJ whole genome shotgun (WGS) entry which is preliminary data.</text>
</comment>
<sequence length="389" mass="44360">MNSLNVGDIVQNSIQRAIVRWIGLIEEISVIGLQLIDSTLPGYTDGACPYDNKHYFNCPYGQGYYVVKTNFIDSYKIIQKNTEISKPIIPNDQFKTTEQFLSTSPTSQPILSSSSPSVSQTQHNSDNNHGISSSRGVLSRLASERKLQKSPSLSANKNLSSQSLSNVPNISPSRTYHPENYRSTSYDTTKESEIYEFTTYDDNNENRKKSSNLQIINNNNNNQLLSFGHEYYLNKWTFKRIKSLLENEIPIDNQFCLNICNNECNVQNLIDEQINGCLSLIPHTPPIDIRIELIKIYDNVEIVFLSRAIHLHDNDYLLLAILCSNSQCAYVRTQNGWAYTDDDSDNGQFIIVDEISQMIDESSTDIHYKSEQCLHVLKDASFLYYKLVE</sequence>
<dbReference type="OrthoDB" id="9988483at2759"/>
<feature type="region of interest" description="Disordered" evidence="1">
    <location>
        <begin position="100"/>
        <end position="188"/>
    </location>
</feature>
<name>A0A813V7Q5_9BILA</name>
<accession>A0A813V7Q5</accession>
<protein>
    <recommendedName>
        <fullName evidence="4">CAP-Gly domain-containing protein</fullName>
    </recommendedName>
</protein>
<dbReference type="Proteomes" id="UP000663832">
    <property type="component" value="Unassembled WGS sequence"/>
</dbReference>
<evidence type="ECO:0008006" key="4">
    <source>
        <dbReference type="Google" id="ProtNLM"/>
    </source>
</evidence>
<dbReference type="InterPro" id="IPR036859">
    <property type="entry name" value="CAP-Gly_dom_sf"/>
</dbReference>
<evidence type="ECO:0000313" key="3">
    <source>
        <dbReference type="Proteomes" id="UP000663832"/>
    </source>
</evidence>
<reference evidence="2" key="1">
    <citation type="submission" date="2021-02" db="EMBL/GenBank/DDBJ databases">
        <authorList>
            <person name="Nowell W R."/>
        </authorList>
    </citation>
    <scope>NUCLEOTIDE SEQUENCE</scope>
</reference>
<keyword evidence="3" id="KW-1185">Reference proteome</keyword>
<dbReference type="SUPFAM" id="SSF74924">
    <property type="entry name" value="Cap-Gly domain"/>
    <property type="match status" value="1"/>
</dbReference>
<gene>
    <name evidence="2" type="ORF">QVE165_LOCUS6190</name>
</gene>
<dbReference type="AlphaFoldDB" id="A0A813V7Q5"/>
<feature type="compositionally biased region" description="Polar residues" evidence="1">
    <location>
        <begin position="149"/>
        <end position="174"/>
    </location>
</feature>
<evidence type="ECO:0000313" key="2">
    <source>
        <dbReference type="EMBL" id="CAF0838691.1"/>
    </source>
</evidence>
<dbReference type="Gene3D" id="2.30.30.190">
    <property type="entry name" value="CAP Gly-rich-like domain"/>
    <property type="match status" value="1"/>
</dbReference>
<feature type="compositionally biased region" description="Low complexity" evidence="1">
    <location>
        <begin position="102"/>
        <end position="122"/>
    </location>
</feature>
<evidence type="ECO:0000256" key="1">
    <source>
        <dbReference type="SAM" id="MobiDB-lite"/>
    </source>
</evidence>
<feature type="compositionally biased region" description="Polar residues" evidence="1">
    <location>
        <begin position="123"/>
        <end position="136"/>
    </location>
</feature>
<proteinExistence type="predicted"/>
<organism evidence="2 3">
    <name type="scientific">Adineta steineri</name>
    <dbReference type="NCBI Taxonomy" id="433720"/>
    <lineage>
        <taxon>Eukaryota</taxon>
        <taxon>Metazoa</taxon>
        <taxon>Spiralia</taxon>
        <taxon>Gnathifera</taxon>
        <taxon>Rotifera</taxon>
        <taxon>Eurotatoria</taxon>
        <taxon>Bdelloidea</taxon>
        <taxon>Adinetida</taxon>
        <taxon>Adinetidae</taxon>
        <taxon>Adineta</taxon>
    </lineage>
</organism>